<feature type="transmembrane region" description="Helical" evidence="7">
    <location>
        <begin position="142"/>
        <end position="164"/>
    </location>
</feature>
<feature type="transmembrane region" description="Helical" evidence="7">
    <location>
        <begin position="60"/>
        <end position="80"/>
    </location>
</feature>
<feature type="domain" description="Peptidase S54 rhomboid" evidence="8">
    <location>
        <begin position="102"/>
        <end position="254"/>
    </location>
</feature>
<dbReference type="RefSeq" id="WP_130650150.1">
    <property type="nucleotide sequence ID" value="NZ_BMHA01000011.1"/>
</dbReference>
<dbReference type="PANTHER" id="PTHR43731:SF14">
    <property type="entry name" value="PRESENILIN-ASSOCIATED RHOMBOID-LIKE PROTEIN, MITOCHONDRIAL"/>
    <property type="match status" value="1"/>
</dbReference>
<organism evidence="9 10">
    <name type="scientific">Egicoccus halophilus</name>
    <dbReference type="NCBI Taxonomy" id="1670830"/>
    <lineage>
        <taxon>Bacteria</taxon>
        <taxon>Bacillati</taxon>
        <taxon>Actinomycetota</taxon>
        <taxon>Nitriliruptoria</taxon>
        <taxon>Egicoccales</taxon>
        <taxon>Egicoccaceae</taxon>
        <taxon>Egicoccus</taxon>
    </lineage>
</organism>
<keyword evidence="5 7" id="KW-1133">Transmembrane helix</keyword>
<dbReference type="InterPro" id="IPR022764">
    <property type="entry name" value="Peptidase_S54_rhomboid_dom"/>
</dbReference>
<reference evidence="9" key="2">
    <citation type="submission" date="2020-09" db="EMBL/GenBank/DDBJ databases">
        <authorList>
            <person name="Sun Q."/>
            <person name="Zhou Y."/>
        </authorList>
    </citation>
    <scope>NUCLEOTIDE SEQUENCE</scope>
    <source>
        <strain evidence="9">CGMCC 1.14988</strain>
    </source>
</reference>
<dbReference type="SUPFAM" id="SSF144091">
    <property type="entry name" value="Rhomboid-like"/>
    <property type="match status" value="1"/>
</dbReference>
<name>A0A8J3AGJ0_9ACTN</name>
<reference evidence="9" key="1">
    <citation type="journal article" date="2014" name="Int. J. Syst. Evol. Microbiol.">
        <title>Complete genome sequence of Corynebacterium casei LMG S-19264T (=DSM 44701T), isolated from a smear-ripened cheese.</title>
        <authorList>
            <consortium name="US DOE Joint Genome Institute (JGI-PGF)"/>
            <person name="Walter F."/>
            <person name="Albersmeier A."/>
            <person name="Kalinowski J."/>
            <person name="Ruckert C."/>
        </authorList>
    </citation>
    <scope>NUCLEOTIDE SEQUENCE</scope>
    <source>
        <strain evidence="9">CGMCC 1.14988</strain>
    </source>
</reference>
<evidence type="ECO:0000256" key="4">
    <source>
        <dbReference type="ARBA" id="ARBA00022801"/>
    </source>
</evidence>
<comment type="similarity">
    <text evidence="2">Belongs to the peptidase S54 family.</text>
</comment>
<comment type="subcellular location">
    <subcellularLocation>
        <location evidence="1">Membrane</location>
        <topology evidence="1">Multi-pass membrane protein</topology>
    </subcellularLocation>
</comment>
<evidence type="ECO:0000256" key="7">
    <source>
        <dbReference type="SAM" id="Phobius"/>
    </source>
</evidence>
<keyword evidence="6 7" id="KW-0472">Membrane</keyword>
<proteinExistence type="inferred from homology"/>
<dbReference type="PANTHER" id="PTHR43731">
    <property type="entry name" value="RHOMBOID PROTEASE"/>
    <property type="match status" value="1"/>
</dbReference>
<dbReference type="AlphaFoldDB" id="A0A8J3AGJ0"/>
<evidence type="ECO:0000256" key="3">
    <source>
        <dbReference type="ARBA" id="ARBA00022692"/>
    </source>
</evidence>
<evidence type="ECO:0000259" key="8">
    <source>
        <dbReference type="Pfam" id="PF01694"/>
    </source>
</evidence>
<dbReference type="Proteomes" id="UP000650511">
    <property type="component" value="Unassembled WGS sequence"/>
</dbReference>
<evidence type="ECO:0000256" key="6">
    <source>
        <dbReference type="ARBA" id="ARBA00023136"/>
    </source>
</evidence>
<evidence type="ECO:0000313" key="9">
    <source>
        <dbReference type="EMBL" id="GGI08424.1"/>
    </source>
</evidence>
<feature type="transmembrane region" description="Helical" evidence="7">
    <location>
        <begin position="184"/>
        <end position="205"/>
    </location>
</feature>
<feature type="transmembrane region" description="Helical" evidence="7">
    <location>
        <begin position="217"/>
        <end position="243"/>
    </location>
</feature>
<dbReference type="Pfam" id="PF01694">
    <property type="entry name" value="Rhomboid"/>
    <property type="match status" value="1"/>
</dbReference>
<dbReference type="OrthoDB" id="9807874at2"/>
<dbReference type="InterPro" id="IPR050925">
    <property type="entry name" value="Rhomboid_protease_S54"/>
</dbReference>
<keyword evidence="3 7" id="KW-0812">Transmembrane</keyword>
<sequence>MSEHDTSTDTCYLHPDRPALLRCSRCERPICGDDAIEAPVGYQCRQCASGGQRVRRLGDLFVRPLVSQTLVGVIAVLFLLTQADRSTVLGTFGLVPAAAGVEPWRLVTSAFLHANLMHVAFNGLLLWRLGEMLEPVLGHLRFGALYLAGLAGGSLGVVGLAWLTASTPLAEIPLLGWVFATSPFGVTIGASGAVFGLMGAAMAGMRARGVDPWRTDVGSLVLLNLVITFLLPGISVGGHLGGLLGGFVAGKLLFVEASRARSAAVRTAGLAVVVLLATMLLF</sequence>
<feature type="transmembrane region" description="Helical" evidence="7">
    <location>
        <begin position="110"/>
        <end position="130"/>
    </location>
</feature>
<evidence type="ECO:0000256" key="1">
    <source>
        <dbReference type="ARBA" id="ARBA00004141"/>
    </source>
</evidence>
<dbReference type="GO" id="GO:0016020">
    <property type="term" value="C:membrane"/>
    <property type="evidence" value="ECO:0007669"/>
    <property type="project" value="UniProtKB-SubCell"/>
</dbReference>
<protein>
    <recommendedName>
        <fullName evidence="8">Peptidase S54 rhomboid domain-containing protein</fullName>
    </recommendedName>
</protein>
<feature type="transmembrane region" description="Helical" evidence="7">
    <location>
        <begin position="263"/>
        <end position="281"/>
    </location>
</feature>
<evidence type="ECO:0000256" key="5">
    <source>
        <dbReference type="ARBA" id="ARBA00022989"/>
    </source>
</evidence>
<accession>A0A8J3AGJ0</accession>
<gene>
    <name evidence="9" type="ORF">GCM10011354_29020</name>
</gene>
<keyword evidence="10" id="KW-1185">Reference proteome</keyword>
<comment type="caution">
    <text evidence="9">The sequence shown here is derived from an EMBL/GenBank/DDBJ whole genome shotgun (WGS) entry which is preliminary data.</text>
</comment>
<evidence type="ECO:0000256" key="2">
    <source>
        <dbReference type="ARBA" id="ARBA00009045"/>
    </source>
</evidence>
<dbReference type="EMBL" id="BMHA01000011">
    <property type="protein sequence ID" value="GGI08424.1"/>
    <property type="molecule type" value="Genomic_DNA"/>
</dbReference>
<dbReference type="Gene3D" id="1.20.1540.10">
    <property type="entry name" value="Rhomboid-like"/>
    <property type="match status" value="1"/>
</dbReference>
<evidence type="ECO:0000313" key="10">
    <source>
        <dbReference type="Proteomes" id="UP000650511"/>
    </source>
</evidence>
<dbReference type="InterPro" id="IPR035952">
    <property type="entry name" value="Rhomboid-like_sf"/>
</dbReference>
<dbReference type="GO" id="GO:0004252">
    <property type="term" value="F:serine-type endopeptidase activity"/>
    <property type="evidence" value="ECO:0007669"/>
    <property type="project" value="InterPro"/>
</dbReference>
<keyword evidence="4" id="KW-0378">Hydrolase</keyword>